<keyword evidence="4" id="KW-0677">Repeat</keyword>
<feature type="compositionally biased region" description="Polar residues" evidence="5">
    <location>
        <begin position="645"/>
        <end position="657"/>
    </location>
</feature>
<evidence type="ECO:0000256" key="3">
    <source>
        <dbReference type="ARBA" id="ARBA00022614"/>
    </source>
</evidence>
<feature type="region of interest" description="Disordered" evidence="5">
    <location>
        <begin position="288"/>
        <end position="343"/>
    </location>
</feature>
<feature type="region of interest" description="Disordered" evidence="5">
    <location>
        <begin position="571"/>
        <end position="679"/>
    </location>
</feature>
<keyword evidence="7" id="KW-1185">Reference proteome</keyword>
<dbReference type="Pfam" id="PF13855">
    <property type="entry name" value="LRR_8"/>
    <property type="match status" value="1"/>
</dbReference>
<dbReference type="EMBL" id="JBBJBU010000006">
    <property type="protein sequence ID" value="KAK7205043.1"/>
    <property type="molecule type" value="Genomic_DNA"/>
</dbReference>
<dbReference type="InterPro" id="IPR032675">
    <property type="entry name" value="LRR_dom_sf"/>
</dbReference>
<protein>
    <submittedName>
        <fullName evidence="6">Uncharacterized protein</fullName>
    </submittedName>
</protein>
<dbReference type="RefSeq" id="XP_064768076.1">
    <property type="nucleotide sequence ID" value="XM_064912688.1"/>
</dbReference>
<dbReference type="PANTHER" id="PTHR15454:SF69">
    <property type="entry name" value="SERINE_THREONINE-PROTEIN KINASE 11-INTERACTING PROTEIN"/>
    <property type="match status" value="1"/>
</dbReference>
<keyword evidence="2" id="KW-0963">Cytoplasm</keyword>
<feature type="compositionally biased region" description="Low complexity" evidence="5">
    <location>
        <begin position="327"/>
        <end position="338"/>
    </location>
</feature>
<evidence type="ECO:0000256" key="5">
    <source>
        <dbReference type="SAM" id="MobiDB-lite"/>
    </source>
</evidence>
<dbReference type="SUPFAM" id="SSF52058">
    <property type="entry name" value="L domain-like"/>
    <property type="match status" value="1"/>
</dbReference>
<gene>
    <name evidence="6" type="ORF">BZA70DRAFT_278951</name>
</gene>
<feature type="compositionally biased region" description="Basic residues" evidence="5">
    <location>
        <begin position="289"/>
        <end position="301"/>
    </location>
</feature>
<evidence type="ECO:0000256" key="1">
    <source>
        <dbReference type="ARBA" id="ARBA00004496"/>
    </source>
</evidence>
<dbReference type="Proteomes" id="UP001498771">
    <property type="component" value="Unassembled WGS sequence"/>
</dbReference>
<dbReference type="Pfam" id="PF00560">
    <property type="entry name" value="LRR_1"/>
    <property type="match status" value="1"/>
</dbReference>
<dbReference type="Gene3D" id="3.80.10.10">
    <property type="entry name" value="Ribonuclease Inhibitor"/>
    <property type="match status" value="1"/>
</dbReference>
<evidence type="ECO:0000256" key="2">
    <source>
        <dbReference type="ARBA" id="ARBA00022490"/>
    </source>
</evidence>
<dbReference type="PANTHER" id="PTHR15454">
    <property type="entry name" value="NISCHARIN RELATED"/>
    <property type="match status" value="1"/>
</dbReference>
<sequence>MPDSINGDLYVRNLAAFVRTNERSLASKHRPGKRNLDASVFSSPLNSLNIPITRSRAARLSLTPHHLFYLLHRFKDLGLPVGPLTVRLEFVDQSSSPSNYISFLDDSLHHKRSFSTDQTSIQSSSSVFSSISGVSAIFSNLSINSKEKARASLEHDLKYLYSSFTVLPSLRLAPDRKAKTIDGFEEFPFDRAVPLIAFKNLSSLELIDVDVRAFYGWDAVSERLKSLSVKHSQIDDPVDLIVGLVLDDINQRRKRSLDDIPAYTTVDADEGPENLLLARVVSSEIGSSGRRRSLSQSRSRRPNLTDDLQQRSRSQSTPRSARRLRSDSISSVASSLRSPSPPTELGPLNWHRLRILSLADNGISCITNEAMMPLTDSLLSLDLSSNFLVAIPAALSYLTSLTSLNISYNLISSLHSLAHHPLPAITVLNLRGNNIVSLAGLDRILSLERLDLRDNKLTDPTELARLTGAPNLSEIWVLGNPFVKSHHSSYRVTIFNLFRQTPGYTDDILLDGSLPGLLEQRTLAERAEEAVPSPVATRHGSNVIFDEQPQQPVKKEDSGDLLPKFSFNFFRSSPPPPPAAPAAAAAEKVKDDRDEMPPPLTAPRPIRTHPAMRIANSTTPTDKKPRKKAGRKRLVDLDPEMSGDDQLSTNTAASSVKSLGRSVSPPFAMTESEWTSKGEEYRKRIEALRNDFGSGWLSVLSEEL</sequence>
<comment type="subcellular location">
    <subcellularLocation>
        <location evidence="1">Cytoplasm</location>
    </subcellularLocation>
</comment>
<comment type="caution">
    <text evidence="6">The sequence shown here is derived from an EMBL/GenBank/DDBJ whole genome shotgun (WGS) entry which is preliminary data.</text>
</comment>
<reference evidence="6 7" key="1">
    <citation type="submission" date="2024-03" db="EMBL/GenBank/DDBJ databases">
        <title>Genome-scale model development and genomic sequencing of the oleaginous clade Lipomyces.</title>
        <authorList>
            <consortium name="Lawrence Berkeley National Laboratory"/>
            <person name="Czajka J.J."/>
            <person name="Han Y."/>
            <person name="Kim J."/>
            <person name="Mondo S.J."/>
            <person name="Hofstad B.A."/>
            <person name="Robles A."/>
            <person name="Haridas S."/>
            <person name="Riley R."/>
            <person name="LaButti K."/>
            <person name="Pangilinan J."/>
            <person name="Andreopoulos W."/>
            <person name="Lipzen A."/>
            <person name="Yan J."/>
            <person name="Wang M."/>
            <person name="Ng V."/>
            <person name="Grigoriev I.V."/>
            <person name="Spatafora J.W."/>
            <person name="Magnuson J.K."/>
            <person name="Baker S.E."/>
            <person name="Pomraning K.R."/>
        </authorList>
    </citation>
    <scope>NUCLEOTIDE SEQUENCE [LARGE SCALE GENOMIC DNA]</scope>
    <source>
        <strain evidence="6 7">Phaff 52-87</strain>
    </source>
</reference>
<organism evidence="6 7">
    <name type="scientific">Myxozyma melibiosi</name>
    <dbReference type="NCBI Taxonomy" id="54550"/>
    <lineage>
        <taxon>Eukaryota</taxon>
        <taxon>Fungi</taxon>
        <taxon>Dikarya</taxon>
        <taxon>Ascomycota</taxon>
        <taxon>Saccharomycotina</taxon>
        <taxon>Lipomycetes</taxon>
        <taxon>Lipomycetales</taxon>
        <taxon>Lipomycetaceae</taxon>
        <taxon>Myxozyma</taxon>
    </lineage>
</organism>
<accession>A0ABR1F5C5</accession>
<dbReference type="GeneID" id="90038200"/>
<keyword evidence="3" id="KW-0433">Leucine-rich repeat</keyword>
<dbReference type="PROSITE" id="PS51450">
    <property type="entry name" value="LRR"/>
    <property type="match status" value="3"/>
</dbReference>
<evidence type="ECO:0000313" key="7">
    <source>
        <dbReference type="Proteomes" id="UP001498771"/>
    </source>
</evidence>
<dbReference type="InterPro" id="IPR001611">
    <property type="entry name" value="Leu-rich_rpt"/>
</dbReference>
<evidence type="ECO:0000313" key="6">
    <source>
        <dbReference type="EMBL" id="KAK7205043.1"/>
    </source>
</evidence>
<proteinExistence type="predicted"/>
<feature type="compositionally biased region" description="Basic and acidic residues" evidence="5">
    <location>
        <begin position="587"/>
        <end position="596"/>
    </location>
</feature>
<evidence type="ECO:0000256" key="4">
    <source>
        <dbReference type="ARBA" id="ARBA00022737"/>
    </source>
</evidence>
<name>A0ABR1F5C5_9ASCO</name>